<keyword evidence="2" id="KW-1134">Transmembrane beta strand</keyword>
<dbReference type="SUPFAM" id="SSF56935">
    <property type="entry name" value="Porins"/>
    <property type="match status" value="1"/>
</dbReference>
<comment type="subcellular location">
    <subcellularLocation>
        <location evidence="2">Cell outer membrane</location>
        <topology evidence="2">Multi-pass membrane protein</topology>
    </subcellularLocation>
</comment>
<keyword evidence="3" id="KW-1133">Transmembrane helix</keyword>
<reference evidence="5 6" key="1">
    <citation type="submission" date="2016-01" db="EMBL/GenBank/DDBJ databases">
        <authorList>
            <person name="Oliw E.H."/>
        </authorList>
    </citation>
    <scope>NUCLEOTIDE SEQUENCE [LARGE SCALE GENOMIC DNA]</scope>
    <source>
        <strain evidence="5 6">DNF00307</strain>
    </source>
</reference>
<dbReference type="Gene3D" id="2.170.130.10">
    <property type="entry name" value="TonB-dependent receptor, plug domain"/>
    <property type="match status" value="1"/>
</dbReference>
<feature type="domain" description="TonB-dependent receptor plug" evidence="4">
    <location>
        <begin position="523"/>
        <end position="617"/>
    </location>
</feature>
<evidence type="ECO:0000313" key="6">
    <source>
        <dbReference type="Proteomes" id="UP000070531"/>
    </source>
</evidence>
<dbReference type="GO" id="GO:0009279">
    <property type="term" value="C:cell outer membrane"/>
    <property type="evidence" value="ECO:0007669"/>
    <property type="project" value="UniProtKB-SubCell"/>
</dbReference>
<feature type="transmembrane region" description="Helical" evidence="3">
    <location>
        <begin position="28"/>
        <end position="47"/>
    </location>
</feature>
<keyword evidence="2 3" id="KW-0812">Transmembrane</keyword>
<dbReference type="InterPro" id="IPR039426">
    <property type="entry name" value="TonB-dep_rcpt-like"/>
</dbReference>
<comment type="caution">
    <text evidence="5">The sequence shown here is derived from an EMBL/GenBank/DDBJ whole genome shotgun (WGS) entry which is preliminary data.</text>
</comment>
<dbReference type="GO" id="GO:0044718">
    <property type="term" value="P:siderophore transmembrane transport"/>
    <property type="evidence" value="ECO:0007669"/>
    <property type="project" value="TreeGrafter"/>
</dbReference>
<dbReference type="AlphaFoldDB" id="A0A134BDQ3"/>
<evidence type="ECO:0000256" key="3">
    <source>
        <dbReference type="SAM" id="Phobius"/>
    </source>
</evidence>
<protein>
    <submittedName>
        <fullName evidence="5">TonB-dependent receptor plug domain protein</fullName>
    </submittedName>
</protein>
<dbReference type="STRING" id="419005.HMPREF1860_01081"/>
<dbReference type="PROSITE" id="PS52016">
    <property type="entry name" value="TONB_DEPENDENT_REC_3"/>
    <property type="match status" value="1"/>
</dbReference>
<dbReference type="RefSeq" id="WP_231725239.1">
    <property type="nucleotide sequence ID" value="NZ_KQ960510.1"/>
</dbReference>
<keyword evidence="2 3" id="KW-0472">Membrane</keyword>
<dbReference type="PANTHER" id="PTHR30069:SF29">
    <property type="entry name" value="HEMOGLOBIN AND HEMOGLOBIN-HAPTOGLOBIN-BINDING PROTEIN 1-RELATED"/>
    <property type="match status" value="1"/>
</dbReference>
<sequence length="707" mass="78629">MQTAGFAYGYKNALFVKEKTSMQARKNIILRITLIFLSVFMLNVSMIKAQEKSNVFDRILKQVKCFPQEKTYIHTDASTYLAGERIWLKVYVVDALSHEPINKSRYAYVELIAADGGLADRIKIQEKNGAYYGYMDIPAHLRQGRYLLRGYTLLSAAVEGYEDVQYLDIINDKTTIKQKSTSSTPLGIPAARPSSLSFTHKDGKLIVSTTLEGEHFLLAHCRAYPFLCKPITNTQPIAIDNDSLPQGVIQLLLLDKHANVLSTKLLLSANDQERLSLPLLPSKLTYKQGEHIRIPFDKSMLHEAERADLSVSVRREEAPLNSDRTNILSQLFLASDVNTLLPDAATFYNNPHLADELLSSFSWTRYNMAEVIKGKYSAPLATAEESVALTGNVRTLLRRLPIANAKVSLIIPALGFASSTQTDSLGGFAFNGIDIPARTECLVKANKQNGSERLELVMHETDYPALPTKEQVLQAGATFNVNGTDNYEEVDEKSFGGILLDNVNVVTKKSYSSSKSDAYSRTSEYSFGAKEINDINATCIHELLRRVPGLFIRKEQCYVRAVTTVYGKQRPAAIVVDGVFAEEGYDLDQINMSDIARIDVYKSGTTVIWGARGGSGVISITTKRGCDTDEPIASTSQKKVMPLGYEVGTDFSCLSQNSRTVWWNPVIIKPYIEFDALPFTGNYHITVEGVTSQGRLVHEECNIKVER</sequence>
<dbReference type="GO" id="GO:0015344">
    <property type="term" value="F:siderophore uptake transmembrane transporter activity"/>
    <property type="evidence" value="ECO:0007669"/>
    <property type="project" value="TreeGrafter"/>
</dbReference>
<dbReference type="InterPro" id="IPR012910">
    <property type="entry name" value="Plug_dom"/>
</dbReference>
<keyword evidence="2" id="KW-0998">Cell outer membrane</keyword>
<evidence type="ECO:0000313" key="5">
    <source>
        <dbReference type="EMBL" id="KXB78039.1"/>
    </source>
</evidence>
<evidence type="ECO:0000256" key="1">
    <source>
        <dbReference type="ARBA" id="ARBA00022729"/>
    </source>
</evidence>
<keyword evidence="1" id="KW-0732">Signal</keyword>
<dbReference type="InterPro" id="IPR037066">
    <property type="entry name" value="Plug_dom_sf"/>
</dbReference>
<proteinExistence type="inferred from homology"/>
<dbReference type="Pfam" id="PF07715">
    <property type="entry name" value="Plug"/>
    <property type="match status" value="1"/>
</dbReference>
<dbReference type="PATRIC" id="fig|419005.5.peg.1088"/>
<comment type="similarity">
    <text evidence="2">Belongs to the TonB-dependent receptor family.</text>
</comment>
<name>A0A134BDQ3_9BACT</name>
<dbReference type="Proteomes" id="UP000070531">
    <property type="component" value="Unassembled WGS sequence"/>
</dbReference>
<dbReference type="PANTHER" id="PTHR30069">
    <property type="entry name" value="TONB-DEPENDENT OUTER MEMBRANE RECEPTOR"/>
    <property type="match status" value="1"/>
</dbReference>
<organism evidence="5">
    <name type="scientific">Prevotella amnii</name>
    <dbReference type="NCBI Taxonomy" id="419005"/>
    <lineage>
        <taxon>Bacteria</taxon>
        <taxon>Pseudomonadati</taxon>
        <taxon>Bacteroidota</taxon>
        <taxon>Bacteroidia</taxon>
        <taxon>Bacteroidales</taxon>
        <taxon>Prevotellaceae</taxon>
        <taxon>Prevotella</taxon>
    </lineage>
</organism>
<dbReference type="EMBL" id="LSDL01000050">
    <property type="protein sequence ID" value="KXB78039.1"/>
    <property type="molecule type" value="Genomic_DNA"/>
</dbReference>
<evidence type="ECO:0000256" key="2">
    <source>
        <dbReference type="PROSITE-ProRule" id="PRU01360"/>
    </source>
</evidence>
<keyword evidence="2" id="KW-0813">Transport</keyword>
<evidence type="ECO:0000259" key="4">
    <source>
        <dbReference type="Pfam" id="PF07715"/>
    </source>
</evidence>
<accession>A0A134BDQ3</accession>
<gene>
    <name evidence="5" type="ORF">HMPREF1860_01081</name>
</gene>
<keyword evidence="5" id="KW-0675">Receptor</keyword>